<accession>A0A8J5KDJ2</accession>
<keyword evidence="14" id="KW-0333">Golgi apparatus</keyword>
<evidence type="ECO:0000256" key="15">
    <source>
        <dbReference type="ARBA" id="ARBA00023136"/>
    </source>
</evidence>
<evidence type="ECO:0000259" key="21">
    <source>
        <dbReference type="Pfam" id="PF09258"/>
    </source>
</evidence>
<sequence length="772" mass="87779">TPAAAPPAAAAAAPAAAPPAAVAAPPAAHINKMTASRGWTAASFVLRSLLQLWSSCQFTFARELEFLRQFVQPPEVSQLLHLIFNCPCAGRHTCRLCTGHQDARLSLEASSHWQELVVAGDSAPIPTKTRNDCHYFNCFNVYRCGRSGNQRMSVYVYPVARYVDEDHVAIKPMSREFFEVIDTILNSEYYTPNPEDACILVPPIDTLNENNLRKDKIAEALAMLPHWSEGENHLLFNMLPGTPPVFDTTLNLARGKALVAGGGFSSLTYRRGYDISLPVYNPAHQNSPVGRKPIKLMVDRLTNRGSRRWFVVSSQVNIHRDYREDLEAQLLDKKLQRDDLLILDKCHPYTNLTVRCHGSQVFSYPQVLREAKFCLIIRGGRLGQSAFYDAMRAGCVPVVVADGYVLPFSEVIDWREATVQVFEEDLPTMMEMLKKDVSQERLSHMQQQVLWLYERYFSTMKDITLTTLKVLNDRVFPAHQQSVQQWNTHLVPSAVDNPLFLPITAPANEGFTAVILTYDRLESLFQVIQTMVQVPSLSKVLVVWNNQKKAPPQASMWPKINVPLKVVQTRENKLSNRFYPYEEIETECILAIDDDINMMTADELEFGYQVWREFPDRIVGFPPRNVLWNNDSHSWKYDSEWTNEVSMVLTGVAFYHKYWSYVYTTQLPGNIKEWVDTNMNCEDIAMNFLVANLTGKAPIKVTPRKKFKCGECTSGDLSANEAHMVERSQCVTHFTQVFGTMPLKTVEFRADPVLFMDNFPEKLKLYDDMGSL</sequence>
<keyword evidence="9" id="KW-0812">Transmembrane</keyword>
<dbReference type="InterPro" id="IPR015338">
    <property type="entry name" value="GT64_dom"/>
</dbReference>
<dbReference type="PANTHER" id="PTHR48261:SF5">
    <property type="entry name" value="EXOSTOSIN GLYCOSYLTRANSFERASE 2"/>
    <property type="match status" value="1"/>
</dbReference>
<keyword evidence="8" id="KW-0808">Transferase</keyword>
<feature type="domain" description="Glycosyl transferase 64" evidence="21">
    <location>
        <begin position="511"/>
        <end position="755"/>
    </location>
</feature>
<dbReference type="InterPro" id="IPR004263">
    <property type="entry name" value="Exostosin"/>
</dbReference>
<evidence type="ECO:0000259" key="20">
    <source>
        <dbReference type="Pfam" id="PF03016"/>
    </source>
</evidence>
<comment type="caution">
    <text evidence="22">The sequence shown here is derived from an EMBL/GenBank/DDBJ whole genome shotgun (WGS) entry which is preliminary data.</text>
</comment>
<dbReference type="Gene3D" id="3.90.550.10">
    <property type="entry name" value="Spore Coat Polysaccharide Biosynthesis Protein SpsA, Chain A"/>
    <property type="match status" value="1"/>
</dbReference>
<keyword evidence="12" id="KW-0735">Signal-anchor</keyword>
<evidence type="ECO:0000256" key="16">
    <source>
        <dbReference type="ARBA" id="ARBA00023157"/>
    </source>
</evidence>
<evidence type="ECO:0000256" key="6">
    <source>
        <dbReference type="ARBA" id="ARBA00012194"/>
    </source>
</evidence>
<evidence type="ECO:0000256" key="19">
    <source>
        <dbReference type="ARBA" id="ARBA00069568"/>
    </source>
</evidence>
<evidence type="ECO:0000256" key="9">
    <source>
        <dbReference type="ARBA" id="ARBA00022692"/>
    </source>
</evidence>
<gene>
    <name evidence="22" type="primary">Ext2-L</name>
    <name evidence="22" type="ORF">Hamer_G018958</name>
</gene>
<evidence type="ECO:0000256" key="11">
    <source>
        <dbReference type="ARBA" id="ARBA00022824"/>
    </source>
</evidence>
<dbReference type="EMBL" id="JAHLQT010014098">
    <property type="protein sequence ID" value="KAG7170471.1"/>
    <property type="molecule type" value="Genomic_DNA"/>
</dbReference>
<dbReference type="GO" id="GO:0050508">
    <property type="term" value="F:glucuronosyl-N-acetylglucosaminyl-proteoglycan 4-alpha-N-acetylglucosaminyltransferase activity"/>
    <property type="evidence" value="ECO:0007669"/>
    <property type="project" value="UniProtKB-EC"/>
</dbReference>
<evidence type="ECO:0000313" key="23">
    <source>
        <dbReference type="Proteomes" id="UP000747542"/>
    </source>
</evidence>
<comment type="subcellular location">
    <subcellularLocation>
        <location evidence="3">Endoplasmic reticulum membrane</location>
        <topology evidence="3">Single-pass type II membrane protein</topology>
    </subcellularLocation>
    <subcellularLocation>
        <location evidence="2">Golgi apparatus membrane</location>
        <topology evidence="2">Single-pass type II membrane protein</topology>
    </subcellularLocation>
</comment>
<keyword evidence="7" id="KW-0328">Glycosyltransferase</keyword>
<evidence type="ECO:0000256" key="14">
    <source>
        <dbReference type="ARBA" id="ARBA00023034"/>
    </source>
</evidence>
<feature type="domain" description="Exostosin GT47" evidence="20">
    <location>
        <begin position="149"/>
        <end position="434"/>
    </location>
</feature>
<comment type="cofactor">
    <cofactor evidence="1">
        <name>Mn(2+)</name>
        <dbReference type="ChEBI" id="CHEBI:29035"/>
    </cofactor>
</comment>
<keyword evidence="15" id="KW-0472">Membrane</keyword>
<dbReference type="GO" id="GO:0000139">
    <property type="term" value="C:Golgi membrane"/>
    <property type="evidence" value="ECO:0007669"/>
    <property type="project" value="UniProtKB-SubCell"/>
</dbReference>
<dbReference type="AlphaFoldDB" id="A0A8J5KDJ2"/>
<evidence type="ECO:0000256" key="7">
    <source>
        <dbReference type="ARBA" id="ARBA00022676"/>
    </source>
</evidence>
<keyword evidence="16" id="KW-1015">Disulfide bond</keyword>
<comment type="similarity">
    <text evidence="5">Belongs to the glycosyltransferase 47 family.</text>
</comment>
<dbReference type="EC" id="2.4.1.224" evidence="6"/>
<dbReference type="InterPro" id="IPR029044">
    <property type="entry name" value="Nucleotide-diphossugar_trans"/>
</dbReference>
<dbReference type="SUPFAM" id="SSF53448">
    <property type="entry name" value="Nucleotide-diphospho-sugar transferases"/>
    <property type="match status" value="1"/>
</dbReference>
<comment type="pathway">
    <text evidence="4">Protein modification; protein glycosylation.</text>
</comment>
<evidence type="ECO:0000256" key="8">
    <source>
        <dbReference type="ARBA" id="ARBA00022679"/>
    </source>
</evidence>
<protein>
    <recommendedName>
        <fullName evidence="19">Exostosin-2</fullName>
        <ecNumber evidence="6">2.4.1.224</ecNumber>
    </recommendedName>
</protein>
<feature type="non-terminal residue" evidence="22">
    <location>
        <position position="1"/>
    </location>
</feature>
<evidence type="ECO:0000256" key="18">
    <source>
        <dbReference type="ARBA" id="ARBA00023211"/>
    </source>
</evidence>
<dbReference type="GO" id="GO:0015012">
    <property type="term" value="P:heparan sulfate proteoglycan biosynthetic process"/>
    <property type="evidence" value="ECO:0007669"/>
    <property type="project" value="UniProtKB-ARBA"/>
</dbReference>
<dbReference type="Pfam" id="PF09258">
    <property type="entry name" value="Glyco_transf_64"/>
    <property type="match status" value="1"/>
</dbReference>
<keyword evidence="10" id="KW-0479">Metal-binding</keyword>
<dbReference type="Proteomes" id="UP000747542">
    <property type="component" value="Unassembled WGS sequence"/>
</dbReference>
<evidence type="ECO:0000313" key="22">
    <source>
        <dbReference type="EMBL" id="KAG7170471.1"/>
    </source>
</evidence>
<keyword evidence="23" id="KW-1185">Reference proteome</keyword>
<evidence type="ECO:0000256" key="17">
    <source>
        <dbReference type="ARBA" id="ARBA00023180"/>
    </source>
</evidence>
<evidence type="ECO:0000256" key="1">
    <source>
        <dbReference type="ARBA" id="ARBA00001936"/>
    </source>
</evidence>
<evidence type="ECO:0000256" key="4">
    <source>
        <dbReference type="ARBA" id="ARBA00004922"/>
    </source>
</evidence>
<organism evidence="22 23">
    <name type="scientific">Homarus americanus</name>
    <name type="common">American lobster</name>
    <dbReference type="NCBI Taxonomy" id="6706"/>
    <lineage>
        <taxon>Eukaryota</taxon>
        <taxon>Metazoa</taxon>
        <taxon>Ecdysozoa</taxon>
        <taxon>Arthropoda</taxon>
        <taxon>Crustacea</taxon>
        <taxon>Multicrustacea</taxon>
        <taxon>Malacostraca</taxon>
        <taxon>Eumalacostraca</taxon>
        <taxon>Eucarida</taxon>
        <taxon>Decapoda</taxon>
        <taxon>Pleocyemata</taxon>
        <taxon>Astacidea</taxon>
        <taxon>Nephropoidea</taxon>
        <taxon>Nephropidae</taxon>
        <taxon>Homarus</taxon>
    </lineage>
</organism>
<keyword evidence="18" id="KW-0464">Manganese</keyword>
<dbReference type="GO" id="GO:0005789">
    <property type="term" value="C:endoplasmic reticulum membrane"/>
    <property type="evidence" value="ECO:0007669"/>
    <property type="project" value="UniProtKB-SubCell"/>
</dbReference>
<evidence type="ECO:0000256" key="10">
    <source>
        <dbReference type="ARBA" id="ARBA00022723"/>
    </source>
</evidence>
<evidence type="ECO:0000256" key="5">
    <source>
        <dbReference type="ARBA" id="ARBA00010271"/>
    </source>
</evidence>
<dbReference type="InterPro" id="IPR040911">
    <property type="entry name" value="Exostosin_GT47"/>
</dbReference>
<dbReference type="PANTHER" id="PTHR48261">
    <property type="entry name" value="ACETYLGLUCOSAMINYLTRANSFERASE"/>
    <property type="match status" value="1"/>
</dbReference>
<evidence type="ECO:0000256" key="2">
    <source>
        <dbReference type="ARBA" id="ARBA00004323"/>
    </source>
</evidence>
<dbReference type="FunFam" id="3.90.550.10:FF:000035">
    <property type="entry name" value="Putative Exostosin-2"/>
    <property type="match status" value="1"/>
</dbReference>
<evidence type="ECO:0000256" key="13">
    <source>
        <dbReference type="ARBA" id="ARBA00022989"/>
    </source>
</evidence>
<evidence type="ECO:0000256" key="12">
    <source>
        <dbReference type="ARBA" id="ARBA00022968"/>
    </source>
</evidence>
<dbReference type="GO" id="GO:0046872">
    <property type="term" value="F:metal ion binding"/>
    <property type="evidence" value="ECO:0007669"/>
    <property type="project" value="UniProtKB-KW"/>
</dbReference>
<proteinExistence type="inferred from homology"/>
<reference evidence="22" key="1">
    <citation type="journal article" date="2021" name="Sci. Adv.">
        <title>The American lobster genome reveals insights on longevity, neural, and immune adaptations.</title>
        <authorList>
            <person name="Polinski J.M."/>
            <person name="Zimin A.V."/>
            <person name="Clark K.F."/>
            <person name="Kohn A.B."/>
            <person name="Sadowski N."/>
            <person name="Timp W."/>
            <person name="Ptitsyn A."/>
            <person name="Khanna P."/>
            <person name="Romanova D.Y."/>
            <person name="Williams P."/>
            <person name="Greenwood S.J."/>
            <person name="Moroz L.L."/>
            <person name="Walt D.R."/>
            <person name="Bodnar A.G."/>
        </authorList>
    </citation>
    <scope>NUCLEOTIDE SEQUENCE</scope>
    <source>
        <strain evidence="22">GMGI-L3</strain>
    </source>
</reference>
<keyword evidence="11" id="KW-0256">Endoplasmic reticulum</keyword>
<dbReference type="GO" id="GO:0015020">
    <property type="term" value="F:glucuronosyltransferase activity"/>
    <property type="evidence" value="ECO:0007669"/>
    <property type="project" value="UniProtKB-ARBA"/>
</dbReference>
<keyword evidence="17" id="KW-0325">Glycoprotein</keyword>
<keyword evidence="13" id="KW-1133">Transmembrane helix</keyword>
<name>A0A8J5KDJ2_HOMAM</name>
<dbReference type="Pfam" id="PF03016">
    <property type="entry name" value="Exostosin_GT47"/>
    <property type="match status" value="1"/>
</dbReference>
<evidence type="ECO:0000256" key="3">
    <source>
        <dbReference type="ARBA" id="ARBA00004648"/>
    </source>
</evidence>